<sequence length="427" mass="49728">MILFSRFMNNSKSWAIFAGFSLIAALEFSRIHVPYCVKNKFKYRCRYLVKHLVAKAARLGSALYLNSEPILYRNLLKCVRLIQRIDDSYFKNINIIDSTAKNCKIRIYSPKNSTDDLQPAMFYYHGGGFCFNSIDDYHHILLPLASELKMILIAVEYPLAPEHTYPLPIEEAFLETNFVLNNLEKYDLNIDLNRIVLAGDSAGANIATVLSILINPPTQYFNMLLPSMIKYANIESFMPRSKMILWHLGIGHVKSSQENFLIKNFHTLLIDEHFREKLKSYMDVNLIPEAYRNGIEYYDNYDKLNDLVYPEKIGKEDKNIDENFEVLLKQLFNIDVSPGLADDELLRKQPKTFMIISEQDTRKDEGLIYAQRLSNNGVQVDIAYYDNVFHTSFFYPEETNHPMRGDIITQIPKNPYFLNLLKYHCQK</sequence>
<accession>A0A3M7RQ89</accession>
<keyword evidence="4" id="KW-1185">Reference proteome</keyword>
<dbReference type="InterPro" id="IPR050466">
    <property type="entry name" value="Carboxylest/Gibb_receptor"/>
</dbReference>
<evidence type="ECO:0000313" key="3">
    <source>
        <dbReference type="EMBL" id="RNA25716.1"/>
    </source>
</evidence>
<dbReference type="PANTHER" id="PTHR23024">
    <property type="entry name" value="ARYLACETAMIDE DEACETYLASE"/>
    <property type="match status" value="1"/>
</dbReference>
<protein>
    <submittedName>
        <fullName evidence="3">Arylacetamide deacetylase-like 4</fullName>
    </submittedName>
</protein>
<dbReference type="PANTHER" id="PTHR23024:SF24">
    <property type="entry name" value="ALPHA_BETA HYDROLASE FOLD-3 DOMAIN-CONTAINING PROTEIN"/>
    <property type="match status" value="1"/>
</dbReference>
<dbReference type="Gene3D" id="3.40.50.1820">
    <property type="entry name" value="alpha/beta hydrolase"/>
    <property type="match status" value="1"/>
</dbReference>
<dbReference type="AlphaFoldDB" id="A0A3M7RQ89"/>
<dbReference type="PROSITE" id="PS01174">
    <property type="entry name" value="LIPASE_GDXG_SER"/>
    <property type="match status" value="1"/>
</dbReference>
<dbReference type="Pfam" id="PF07859">
    <property type="entry name" value="Abhydrolase_3"/>
    <property type="match status" value="2"/>
</dbReference>
<dbReference type="InterPro" id="IPR013094">
    <property type="entry name" value="AB_hydrolase_3"/>
</dbReference>
<evidence type="ECO:0000256" key="1">
    <source>
        <dbReference type="PROSITE-ProRule" id="PRU10038"/>
    </source>
</evidence>
<dbReference type="InterPro" id="IPR033140">
    <property type="entry name" value="Lipase_GDXG_put_SER_AS"/>
</dbReference>
<reference evidence="3 4" key="1">
    <citation type="journal article" date="2018" name="Sci. Rep.">
        <title>Genomic signatures of local adaptation to the degree of environmental predictability in rotifers.</title>
        <authorList>
            <person name="Franch-Gras L."/>
            <person name="Hahn C."/>
            <person name="Garcia-Roger E.M."/>
            <person name="Carmona M.J."/>
            <person name="Serra M."/>
            <person name="Gomez A."/>
        </authorList>
    </citation>
    <scope>NUCLEOTIDE SEQUENCE [LARGE SCALE GENOMIC DNA]</scope>
    <source>
        <strain evidence="3">HYR1</strain>
    </source>
</reference>
<feature type="domain" description="Alpha/beta hydrolase fold-3" evidence="2">
    <location>
        <begin position="121"/>
        <end position="214"/>
    </location>
</feature>
<dbReference type="STRING" id="10195.A0A3M7RQ89"/>
<feature type="domain" description="Alpha/beta hydrolase fold-3" evidence="2">
    <location>
        <begin position="333"/>
        <end position="391"/>
    </location>
</feature>
<dbReference type="InterPro" id="IPR029058">
    <property type="entry name" value="AB_hydrolase_fold"/>
</dbReference>
<name>A0A3M7RQ89_BRAPC</name>
<feature type="active site" evidence="1">
    <location>
        <position position="201"/>
    </location>
</feature>
<proteinExistence type="predicted"/>
<dbReference type="SUPFAM" id="SSF53474">
    <property type="entry name" value="alpha/beta-Hydrolases"/>
    <property type="match status" value="1"/>
</dbReference>
<dbReference type="OrthoDB" id="408631at2759"/>
<dbReference type="Proteomes" id="UP000276133">
    <property type="component" value="Unassembled WGS sequence"/>
</dbReference>
<organism evidence="3 4">
    <name type="scientific">Brachionus plicatilis</name>
    <name type="common">Marine rotifer</name>
    <name type="synonym">Brachionus muelleri</name>
    <dbReference type="NCBI Taxonomy" id="10195"/>
    <lineage>
        <taxon>Eukaryota</taxon>
        <taxon>Metazoa</taxon>
        <taxon>Spiralia</taxon>
        <taxon>Gnathifera</taxon>
        <taxon>Rotifera</taxon>
        <taxon>Eurotatoria</taxon>
        <taxon>Monogononta</taxon>
        <taxon>Pseudotrocha</taxon>
        <taxon>Ploima</taxon>
        <taxon>Brachionidae</taxon>
        <taxon>Brachionus</taxon>
    </lineage>
</organism>
<gene>
    <name evidence="3" type="ORF">BpHYR1_008076</name>
</gene>
<dbReference type="EMBL" id="REGN01002872">
    <property type="protein sequence ID" value="RNA25716.1"/>
    <property type="molecule type" value="Genomic_DNA"/>
</dbReference>
<evidence type="ECO:0000259" key="2">
    <source>
        <dbReference type="Pfam" id="PF07859"/>
    </source>
</evidence>
<comment type="caution">
    <text evidence="3">The sequence shown here is derived from an EMBL/GenBank/DDBJ whole genome shotgun (WGS) entry which is preliminary data.</text>
</comment>
<dbReference type="GO" id="GO:0016787">
    <property type="term" value="F:hydrolase activity"/>
    <property type="evidence" value="ECO:0007669"/>
    <property type="project" value="InterPro"/>
</dbReference>
<evidence type="ECO:0000313" key="4">
    <source>
        <dbReference type="Proteomes" id="UP000276133"/>
    </source>
</evidence>